<organism evidence="2 3">
    <name type="scientific">Rotaria socialis</name>
    <dbReference type="NCBI Taxonomy" id="392032"/>
    <lineage>
        <taxon>Eukaryota</taxon>
        <taxon>Metazoa</taxon>
        <taxon>Spiralia</taxon>
        <taxon>Gnathifera</taxon>
        <taxon>Rotifera</taxon>
        <taxon>Eurotatoria</taxon>
        <taxon>Bdelloidea</taxon>
        <taxon>Philodinida</taxon>
        <taxon>Philodinidae</taxon>
        <taxon>Rotaria</taxon>
    </lineage>
</organism>
<sequence>ILPQIIAVKYRKGSNNTAADYISRHFPSSNVINNSTILAEQTYDWSVGTEQWFEDLPKPQRLRFATSFINTTNSTINAVTTRAKAKLITQSVPPTSAEPSTTTPPFSAPSSTSDYLPFDFSLSHIRFEQEQDPVIQQIIQNFYHKSDNVSSADYNLITVIALKHQRRF</sequence>
<proteinExistence type="predicted"/>
<feature type="region of interest" description="Disordered" evidence="1">
    <location>
        <begin position="91"/>
        <end position="111"/>
    </location>
</feature>
<dbReference type="AlphaFoldDB" id="A0A817ZBS1"/>
<protein>
    <submittedName>
        <fullName evidence="2">Uncharacterized protein</fullName>
    </submittedName>
</protein>
<evidence type="ECO:0000313" key="2">
    <source>
        <dbReference type="EMBL" id="CAF3387875.1"/>
    </source>
</evidence>
<dbReference type="Proteomes" id="UP000663825">
    <property type="component" value="Unassembled WGS sequence"/>
</dbReference>
<reference evidence="2" key="1">
    <citation type="submission" date="2021-02" db="EMBL/GenBank/DDBJ databases">
        <authorList>
            <person name="Nowell W R."/>
        </authorList>
    </citation>
    <scope>NUCLEOTIDE SEQUENCE</scope>
</reference>
<dbReference type="OrthoDB" id="10199523at2759"/>
<name>A0A817ZBS1_9BILA</name>
<accession>A0A817ZBS1</accession>
<gene>
    <name evidence="2" type="ORF">TIS948_LOCUS26558</name>
</gene>
<evidence type="ECO:0000313" key="3">
    <source>
        <dbReference type="Proteomes" id="UP000663825"/>
    </source>
</evidence>
<comment type="caution">
    <text evidence="2">The sequence shown here is derived from an EMBL/GenBank/DDBJ whole genome shotgun (WGS) entry which is preliminary data.</text>
</comment>
<dbReference type="EMBL" id="CAJNXB010004683">
    <property type="protein sequence ID" value="CAF3387875.1"/>
    <property type="molecule type" value="Genomic_DNA"/>
</dbReference>
<feature type="compositionally biased region" description="Low complexity" evidence="1">
    <location>
        <begin position="93"/>
        <end position="111"/>
    </location>
</feature>
<evidence type="ECO:0000256" key="1">
    <source>
        <dbReference type="SAM" id="MobiDB-lite"/>
    </source>
</evidence>
<feature type="non-terminal residue" evidence="2">
    <location>
        <position position="1"/>
    </location>
</feature>